<evidence type="ECO:0000313" key="2">
    <source>
        <dbReference type="Proteomes" id="UP001057402"/>
    </source>
</evidence>
<organism evidence="1 2">
    <name type="scientific">Melastoma candidum</name>
    <dbReference type="NCBI Taxonomy" id="119954"/>
    <lineage>
        <taxon>Eukaryota</taxon>
        <taxon>Viridiplantae</taxon>
        <taxon>Streptophyta</taxon>
        <taxon>Embryophyta</taxon>
        <taxon>Tracheophyta</taxon>
        <taxon>Spermatophyta</taxon>
        <taxon>Magnoliopsida</taxon>
        <taxon>eudicotyledons</taxon>
        <taxon>Gunneridae</taxon>
        <taxon>Pentapetalae</taxon>
        <taxon>rosids</taxon>
        <taxon>malvids</taxon>
        <taxon>Myrtales</taxon>
        <taxon>Melastomataceae</taxon>
        <taxon>Melastomatoideae</taxon>
        <taxon>Melastomateae</taxon>
        <taxon>Melastoma</taxon>
    </lineage>
</organism>
<proteinExistence type="predicted"/>
<dbReference type="Proteomes" id="UP001057402">
    <property type="component" value="Chromosome 11"/>
</dbReference>
<dbReference type="EMBL" id="CM042890">
    <property type="protein sequence ID" value="KAI4310628.1"/>
    <property type="molecule type" value="Genomic_DNA"/>
</dbReference>
<keyword evidence="2" id="KW-1185">Reference proteome</keyword>
<accession>A0ACB9LI02</accession>
<protein>
    <submittedName>
        <fullName evidence="1">Uncharacterized protein</fullName>
    </submittedName>
</protein>
<evidence type="ECO:0000313" key="1">
    <source>
        <dbReference type="EMBL" id="KAI4310628.1"/>
    </source>
</evidence>
<gene>
    <name evidence="1" type="ORF">MLD38_035592</name>
</gene>
<sequence length="936" mass="107513">MTFSSSSPPSPPSPRQSTNINFQHKLPRRLRTLRFSLPLPSLLLRLARAPFSLLRRLASSVLARWFRYVTPWDDMYDLSDSSLIFDLDRQSPPRLMLGGAGGEEDCDDSVAESLYLVPYRWWKETQTGTQEVSGILFTAISSNEFNMQIMLRLRIEDSHIIDEAEESFSGCKLALVSETMWLQALKRNYESGRVNSSGCLSFLENRLHDVFPLRIRLSASQGEKLLKAKLMRIDNTTEDYDKACHIFCTESLPLHIWDFSGQTELLFLGEGTTSANEYSEHQSQEILLELQAHGLSDLVKGRSPLDQRTTLNHSMSDDTFWSSPLRMNGGTDSLIPNYYLSNSGSSQFHYGAVDFLAVKGLKNIGNTCFMNSALQCLAHTPKLVEFFLGDYRKEINLQNPLGMKGELALTFGELLRKIWSPGRGPIYPHRFKLKLQKYASQFSGSNQHDAQEFLAFLLDGLHEDLNRVKQKPYIEIEDAGNRIDEEVAEEYWCTHLARNNSIIVDVCQGQFRSRLVCPICRKTSMTFDPFMYLTLPLPSETTRSMTITIINTDGTTLPSPLAVSVPKSGNLIDLISALKNACRISNNEVLLLAEVFEHRIIRYLEDPDDSLDLIRDDDRIVAYRLPEFCEESILVDFVHKKNERYPFERLPPEYFGIPLVAKIPAMSTGHDTREIFLRLVRPFLKSTSDTSNECEDAVNSSSAFEDIDMEETACEAELDFALEEDKRFERNGSIKINMDEPIRMSNCDKRLRVYVSWPEMLVEKYDNGIVLPEVFKAWFFPKLPQESISLYTCLEAFLKEEPLGPEDMWYCPECKEHRQASKKLDLWRLPEVLVVHLKRFSFSQWQKNKLETFVEFPIDDFDLSSYIANRRPHFSCRYVLYAISNHYGGLGGGHYTAFLRLAGDRWYEFDDERVNPISTESLKTSSAYVLFYRRVV</sequence>
<comment type="caution">
    <text evidence="1">The sequence shown here is derived from an EMBL/GenBank/DDBJ whole genome shotgun (WGS) entry which is preliminary data.</text>
</comment>
<name>A0ACB9LI02_9MYRT</name>
<reference evidence="2" key="1">
    <citation type="journal article" date="2023" name="Front. Plant Sci.">
        <title>Chromosomal-level genome assembly of Melastoma candidum provides insights into trichome evolution.</title>
        <authorList>
            <person name="Zhong Y."/>
            <person name="Wu W."/>
            <person name="Sun C."/>
            <person name="Zou P."/>
            <person name="Liu Y."/>
            <person name="Dai S."/>
            <person name="Zhou R."/>
        </authorList>
    </citation>
    <scope>NUCLEOTIDE SEQUENCE [LARGE SCALE GENOMIC DNA]</scope>
</reference>